<accession>A0ABX8J7Z2</accession>
<evidence type="ECO:0000313" key="2">
    <source>
        <dbReference type="Proteomes" id="UP000683557"/>
    </source>
</evidence>
<sequence>MTQRRRFVPGEERKTTFSYAPLRIFEASKVEEVMAKSEEPGQQLEFDCKDVKSPDIRI</sequence>
<dbReference type="Proteomes" id="UP000683557">
    <property type="component" value="Chromosome"/>
</dbReference>
<dbReference type="RefSeq" id="WP_216799927.1">
    <property type="nucleotide sequence ID" value="NZ_CP076723.1"/>
</dbReference>
<reference evidence="1 2" key="1">
    <citation type="submission" date="2021-06" db="EMBL/GenBank/DDBJ databases">
        <title>Gemonas diversity in paddy soil.</title>
        <authorList>
            <person name="Liu G."/>
        </authorList>
    </citation>
    <scope>NUCLEOTIDE SEQUENCE [LARGE SCALE GENOMIC DNA]</scope>
    <source>
        <strain evidence="1 2">RG10</strain>
    </source>
</reference>
<evidence type="ECO:0000313" key="1">
    <source>
        <dbReference type="EMBL" id="QWV93187.1"/>
    </source>
</evidence>
<protein>
    <submittedName>
        <fullName evidence="1">Uncharacterized protein</fullName>
    </submittedName>
</protein>
<proteinExistence type="predicted"/>
<keyword evidence="2" id="KW-1185">Reference proteome</keyword>
<gene>
    <name evidence="1" type="ORF">KP004_18775</name>
</gene>
<dbReference type="EMBL" id="CP076723">
    <property type="protein sequence ID" value="QWV93187.1"/>
    <property type="molecule type" value="Genomic_DNA"/>
</dbReference>
<name>A0ABX8J7Z2_9BACT</name>
<organism evidence="1 2">
    <name type="scientific">Geomonas oryzisoli</name>
    <dbReference type="NCBI Taxonomy" id="2847992"/>
    <lineage>
        <taxon>Bacteria</taxon>
        <taxon>Pseudomonadati</taxon>
        <taxon>Thermodesulfobacteriota</taxon>
        <taxon>Desulfuromonadia</taxon>
        <taxon>Geobacterales</taxon>
        <taxon>Geobacteraceae</taxon>
        <taxon>Geomonas</taxon>
    </lineage>
</organism>